<feature type="transmembrane region" description="Helical" evidence="1">
    <location>
        <begin position="35"/>
        <end position="52"/>
    </location>
</feature>
<dbReference type="Pfam" id="PF07891">
    <property type="entry name" value="DUF1666"/>
    <property type="match status" value="1"/>
</dbReference>
<reference evidence="2" key="1">
    <citation type="submission" date="2023-03" db="EMBL/GenBank/DDBJ databases">
        <authorList>
            <person name="Julca I."/>
        </authorList>
    </citation>
    <scope>NUCLEOTIDE SEQUENCE</scope>
</reference>
<dbReference type="EMBL" id="OX459119">
    <property type="protein sequence ID" value="CAI9096603.1"/>
    <property type="molecule type" value="Genomic_DNA"/>
</dbReference>
<dbReference type="PANTHER" id="PTHR46741">
    <property type="entry name" value="OS09G0413600 PROTEIN"/>
    <property type="match status" value="1"/>
</dbReference>
<accession>A0AAV1CN76</accession>
<keyword evidence="3" id="KW-1185">Reference proteome</keyword>
<keyword evidence="1" id="KW-0812">Transmembrane</keyword>
<dbReference type="PANTHER" id="PTHR46741:SF4">
    <property type="entry name" value="FINGER FYVE DOMAIN PROTEIN, PUTATIVE (DUF1666)-RELATED"/>
    <property type="match status" value="1"/>
</dbReference>
<dbReference type="InterPro" id="IPR012870">
    <property type="entry name" value="DUF1666"/>
</dbReference>
<sequence length="784" mass="90024">MASHFYFTLKSCFSSLDDRYLSEFLCRTMFKYGNFLWVSLCKFILGVFWLIGKGIRRGMTDHKLQENSFSSVASNSQEDELLVSKSSMDLFSDVTTEKECSNFSFSFLGQDFRDIKRISAETKDSAFVKTDFSPNVLKYQFSAGNNVLGFMEEPQTMSFTVQEMFVGSVDGRVSQSEGLHEHHRYSDVSSHDDSVSQKTGFCITDNKVDESSVEEGQYEQDMLEFSAWYPHEEEILREKEAFVSSENKFPIHEETDDNDASYEEDISYEVQQQLPRHEFSSPDLNPDSKGSSDGMIEVPCSMITDDLKPEVHETDGTPQQVVHDNIFTDRESSVNEDTEEDADDEYIELKPPSNDANEVTETTCLSWKDANFVDVKIDRGKETELMDEESFVKGSMDSDSDVDEDEFDILLEHQQLVKQMKMERKNSMVKGLPTISEEEECETPKILESLKPIKIEDKFEFKDVMEEIQKFYKSYAEKMRKLDILNYQTLHAISFLQLKDSQLFMSSKKTLMSSLKPFTLPSFSVFKQQRIHADPALKSIYEMHKDLELVYVGQICLSWEILLWQYGKVKELVASHGSEDSHSYNQVAGEYQQFQVLLQRFLEDEKFQGPRIQHYVKSRCLFRGLLQVPCIKDDCAKNKTELVGEEVGAISITVLADTIKEAMQTFWDFIHADKEEASGLLGEIQSPEVSGLLMNVKTCLGKKEKKIKEVQRSGNCIVKKFQKHHRSLSTALLISQVELKLVARVLNMSRLTTDYLVWCQKKLDNISIANRKVGIEPAFLLFPC</sequence>
<dbReference type="AlphaFoldDB" id="A0AAV1CN76"/>
<keyword evidence="1" id="KW-0472">Membrane</keyword>
<name>A0AAV1CN76_OLDCO</name>
<gene>
    <name evidence="2" type="ORF">OLC1_LOCUS7322</name>
</gene>
<evidence type="ECO:0000256" key="1">
    <source>
        <dbReference type="SAM" id="Phobius"/>
    </source>
</evidence>
<proteinExistence type="predicted"/>
<evidence type="ECO:0000313" key="3">
    <source>
        <dbReference type="Proteomes" id="UP001161247"/>
    </source>
</evidence>
<evidence type="ECO:0000313" key="2">
    <source>
        <dbReference type="EMBL" id="CAI9096603.1"/>
    </source>
</evidence>
<organism evidence="2 3">
    <name type="scientific">Oldenlandia corymbosa var. corymbosa</name>
    <dbReference type="NCBI Taxonomy" id="529605"/>
    <lineage>
        <taxon>Eukaryota</taxon>
        <taxon>Viridiplantae</taxon>
        <taxon>Streptophyta</taxon>
        <taxon>Embryophyta</taxon>
        <taxon>Tracheophyta</taxon>
        <taxon>Spermatophyta</taxon>
        <taxon>Magnoliopsida</taxon>
        <taxon>eudicotyledons</taxon>
        <taxon>Gunneridae</taxon>
        <taxon>Pentapetalae</taxon>
        <taxon>asterids</taxon>
        <taxon>lamiids</taxon>
        <taxon>Gentianales</taxon>
        <taxon>Rubiaceae</taxon>
        <taxon>Rubioideae</taxon>
        <taxon>Spermacoceae</taxon>
        <taxon>Hedyotis-Oldenlandia complex</taxon>
        <taxon>Oldenlandia</taxon>
    </lineage>
</organism>
<keyword evidence="1" id="KW-1133">Transmembrane helix</keyword>
<protein>
    <submittedName>
        <fullName evidence="2">OLC1v1032792C4</fullName>
    </submittedName>
</protein>
<dbReference type="Proteomes" id="UP001161247">
    <property type="component" value="Chromosome 2"/>
</dbReference>